<evidence type="ECO:0000313" key="2">
    <source>
        <dbReference type="Proteomes" id="UP000237144"/>
    </source>
</evidence>
<dbReference type="Proteomes" id="UP000237144">
    <property type="component" value="Unassembled WGS sequence"/>
</dbReference>
<dbReference type="AlphaFoldDB" id="A0A2S5B5J5"/>
<name>A0A2S5B5J5_9BASI</name>
<protein>
    <submittedName>
        <fullName evidence="1">Uncharacterized protein</fullName>
    </submittedName>
</protein>
<dbReference type="EMBL" id="PJQD01000060">
    <property type="protein sequence ID" value="POY72052.1"/>
    <property type="molecule type" value="Genomic_DNA"/>
</dbReference>
<reference evidence="1 2" key="1">
    <citation type="journal article" date="2018" name="Front. Microbiol.">
        <title>Prospects for Fungal Bioremediation of Acidic Radioactive Waste Sites: Characterization and Genome Sequence of Rhodotorula taiwanensis MD1149.</title>
        <authorList>
            <person name="Tkavc R."/>
            <person name="Matrosova V.Y."/>
            <person name="Grichenko O.E."/>
            <person name="Gostincar C."/>
            <person name="Volpe R.P."/>
            <person name="Klimenkova P."/>
            <person name="Gaidamakova E.K."/>
            <person name="Zhou C.E."/>
            <person name="Stewart B.J."/>
            <person name="Lyman M.G."/>
            <person name="Malfatti S.A."/>
            <person name="Rubinfeld B."/>
            <person name="Courtot M."/>
            <person name="Singh J."/>
            <person name="Dalgard C.L."/>
            <person name="Hamilton T."/>
            <person name="Frey K.G."/>
            <person name="Gunde-Cimerman N."/>
            <person name="Dugan L."/>
            <person name="Daly M.J."/>
        </authorList>
    </citation>
    <scope>NUCLEOTIDE SEQUENCE [LARGE SCALE GENOMIC DNA]</scope>
    <source>
        <strain evidence="1 2">MD1149</strain>
    </source>
</reference>
<organism evidence="1 2">
    <name type="scientific">Rhodotorula taiwanensis</name>
    <dbReference type="NCBI Taxonomy" id="741276"/>
    <lineage>
        <taxon>Eukaryota</taxon>
        <taxon>Fungi</taxon>
        <taxon>Dikarya</taxon>
        <taxon>Basidiomycota</taxon>
        <taxon>Pucciniomycotina</taxon>
        <taxon>Microbotryomycetes</taxon>
        <taxon>Sporidiobolales</taxon>
        <taxon>Sporidiobolaceae</taxon>
        <taxon>Rhodotorula</taxon>
    </lineage>
</organism>
<gene>
    <name evidence="1" type="ORF">BMF94_4922</name>
</gene>
<accession>A0A2S5B5J5</accession>
<comment type="caution">
    <text evidence="1">The sequence shown here is derived from an EMBL/GenBank/DDBJ whole genome shotgun (WGS) entry which is preliminary data.</text>
</comment>
<keyword evidence="2" id="KW-1185">Reference proteome</keyword>
<sequence length="179" mass="19048">MFSFKFFTRKATATRTTLAVAAPVEVNEKALPLINEKELPPPPAYETVVVNVPPAYAPTALFPTRDAVGRPVMATKARRSIRAPANLDMSTAPHLPRPVQAVSRCVVVTSKSNVAGFTTTSDLGPVQATAATLGEVKLLLRLQGEQRKAYAVTDVVITSTGGEQPTLSAVGRAVRLRKA</sequence>
<evidence type="ECO:0000313" key="1">
    <source>
        <dbReference type="EMBL" id="POY72052.1"/>
    </source>
</evidence>
<dbReference type="OrthoDB" id="2527421at2759"/>
<proteinExistence type="predicted"/>